<dbReference type="AlphaFoldDB" id="A0A2W0HFE0"/>
<name>A0A2W0HFE0_9BACI</name>
<protein>
    <recommendedName>
        <fullName evidence="7">NlpC/P60 domain-containing protein</fullName>
    </recommendedName>
</protein>
<evidence type="ECO:0000256" key="3">
    <source>
        <dbReference type="ARBA" id="ARBA00022801"/>
    </source>
</evidence>
<evidence type="ECO:0000256" key="4">
    <source>
        <dbReference type="ARBA" id="ARBA00022807"/>
    </source>
</evidence>
<keyword evidence="6" id="KW-0732">Signal</keyword>
<evidence type="ECO:0000256" key="6">
    <source>
        <dbReference type="SAM" id="SignalP"/>
    </source>
</evidence>
<feature type="domain" description="NlpC/P60" evidence="7">
    <location>
        <begin position="383"/>
        <end position="502"/>
    </location>
</feature>
<dbReference type="GO" id="GO:0008234">
    <property type="term" value="F:cysteine-type peptidase activity"/>
    <property type="evidence" value="ECO:0007669"/>
    <property type="project" value="UniProtKB-KW"/>
</dbReference>
<evidence type="ECO:0000313" key="9">
    <source>
        <dbReference type="Proteomes" id="UP000248066"/>
    </source>
</evidence>
<feature type="region of interest" description="Disordered" evidence="5">
    <location>
        <begin position="276"/>
        <end position="304"/>
    </location>
</feature>
<dbReference type="Pfam" id="PF00877">
    <property type="entry name" value="NLPC_P60"/>
    <property type="match status" value="1"/>
</dbReference>
<keyword evidence="9" id="KW-1185">Reference proteome</keyword>
<dbReference type="SUPFAM" id="SSF47090">
    <property type="entry name" value="PGBD-like"/>
    <property type="match status" value="4"/>
</dbReference>
<dbReference type="PANTHER" id="PTHR47053:SF1">
    <property type="entry name" value="MUREIN DD-ENDOPEPTIDASE MEPH-RELATED"/>
    <property type="match status" value="1"/>
</dbReference>
<keyword evidence="3" id="KW-0378">Hydrolase</keyword>
<comment type="caution">
    <text evidence="8">The sequence shown here is derived from an EMBL/GenBank/DDBJ whole genome shotgun (WGS) entry which is preliminary data.</text>
</comment>
<dbReference type="RefSeq" id="WP_110521570.1">
    <property type="nucleotide sequence ID" value="NZ_PDOF01000003.1"/>
</dbReference>
<evidence type="ECO:0000256" key="1">
    <source>
        <dbReference type="ARBA" id="ARBA00007074"/>
    </source>
</evidence>
<sequence>MALLSPRKTVMTASLAVAGVVFASPSGAEASFGERTLSYGMSNNDVKVLQEKLKEEGFFNFHTATGYFGEITKQAVKDFQSANNLKVDGIAGPQTFGALTNGSGSGGSAAPAPVKIPDSSLLREGSSGNAVTLLQEKLKELGYFTASVNGRYRSDTVEAVRTYQRTNQLQVDGIAGPQTIGHLNSGNGKPYSPEKPPANSGSGSTQLPTNTVLRLNDQGSGVEALQTHLKDHGFYSHSVTGTYGPITRDAVRSFQRAANITVDGIVGPQTFNALKNWTGSGSGDSGSGSGSGGSGGNAGTLMVGSEGPAVTELQNELRTLGLFHVQPTGYYGSITKQSVKTFQQQWNMTADGIATKATIQKISQAADVHREDAGSGGSGGSGGFQVMNLIADASTFIGTPYVWGGASPSGFDCSGFMQYVFNINGKTIPRTAAQQYNFGKSVSSPSVGDVVFFETYTTGPSHNGIYIGNNQFIHAGSSTGVTIANMNTTYWSTRYLGAKRLH</sequence>
<dbReference type="Gene3D" id="1.10.101.10">
    <property type="entry name" value="PGBD-like superfamily/PGBD"/>
    <property type="match status" value="4"/>
</dbReference>
<dbReference type="EMBL" id="PDOF01000003">
    <property type="protein sequence ID" value="PYZ96055.1"/>
    <property type="molecule type" value="Genomic_DNA"/>
</dbReference>
<dbReference type="Gene3D" id="3.90.1720.10">
    <property type="entry name" value="endopeptidase domain like (from Nostoc punctiforme)"/>
    <property type="match status" value="1"/>
</dbReference>
<organism evidence="8 9">
    <name type="scientific">Alteribacter lacisalsi</name>
    <dbReference type="NCBI Taxonomy" id="2045244"/>
    <lineage>
        <taxon>Bacteria</taxon>
        <taxon>Bacillati</taxon>
        <taxon>Bacillota</taxon>
        <taxon>Bacilli</taxon>
        <taxon>Bacillales</taxon>
        <taxon>Bacillaceae</taxon>
        <taxon>Alteribacter</taxon>
    </lineage>
</organism>
<keyword evidence="4" id="KW-0788">Thiol protease</keyword>
<accession>A0A2W0HFE0</accession>
<evidence type="ECO:0000259" key="7">
    <source>
        <dbReference type="PROSITE" id="PS51935"/>
    </source>
</evidence>
<dbReference type="SUPFAM" id="SSF54001">
    <property type="entry name" value="Cysteine proteinases"/>
    <property type="match status" value="1"/>
</dbReference>
<dbReference type="GO" id="GO:0006508">
    <property type="term" value="P:proteolysis"/>
    <property type="evidence" value="ECO:0007669"/>
    <property type="project" value="UniProtKB-KW"/>
</dbReference>
<proteinExistence type="inferred from homology"/>
<comment type="similarity">
    <text evidence="1">Belongs to the peptidase C40 family.</text>
</comment>
<dbReference type="OrthoDB" id="9813368at2"/>
<feature type="compositionally biased region" description="Polar residues" evidence="5">
    <location>
        <begin position="199"/>
        <end position="210"/>
    </location>
</feature>
<dbReference type="PANTHER" id="PTHR47053">
    <property type="entry name" value="MUREIN DD-ENDOPEPTIDASE MEPH-RELATED"/>
    <property type="match status" value="1"/>
</dbReference>
<feature type="signal peptide" evidence="6">
    <location>
        <begin position="1"/>
        <end position="23"/>
    </location>
</feature>
<evidence type="ECO:0000256" key="2">
    <source>
        <dbReference type="ARBA" id="ARBA00022670"/>
    </source>
</evidence>
<dbReference type="InterPro" id="IPR036365">
    <property type="entry name" value="PGBD-like_sf"/>
</dbReference>
<evidence type="ECO:0000256" key="5">
    <source>
        <dbReference type="SAM" id="MobiDB-lite"/>
    </source>
</evidence>
<dbReference type="PROSITE" id="PS51935">
    <property type="entry name" value="NLPC_P60"/>
    <property type="match status" value="1"/>
</dbReference>
<dbReference type="InterPro" id="IPR051202">
    <property type="entry name" value="Peptidase_C40"/>
</dbReference>
<feature type="chain" id="PRO_5038793357" description="NlpC/P60 domain-containing protein" evidence="6">
    <location>
        <begin position="24"/>
        <end position="502"/>
    </location>
</feature>
<feature type="compositionally biased region" description="Gly residues" evidence="5">
    <location>
        <begin position="280"/>
        <end position="298"/>
    </location>
</feature>
<dbReference type="InterPro" id="IPR002477">
    <property type="entry name" value="Peptidoglycan-bd-like"/>
</dbReference>
<gene>
    <name evidence="8" type="ORF">CR205_16925</name>
</gene>
<dbReference type="InterPro" id="IPR036366">
    <property type="entry name" value="PGBDSf"/>
</dbReference>
<keyword evidence="2" id="KW-0645">Protease</keyword>
<dbReference type="Pfam" id="PF01471">
    <property type="entry name" value="PG_binding_1"/>
    <property type="match status" value="4"/>
</dbReference>
<dbReference type="InterPro" id="IPR000064">
    <property type="entry name" value="NLP_P60_dom"/>
</dbReference>
<reference evidence="8 9" key="1">
    <citation type="submission" date="2017-10" db="EMBL/GenBank/DDBJ databases">
        <title>Bacillus sp. nov., a halophilic bacterium isolated from a Yangshapao Lake.</title>
        <authorList>
            <person name="Wang H."/>
        </authorList>
    </citation>
    <scope>NUCLEOTIDE SEQUENCE [LARGE SCALE GENOMIC DNA]</scope>
    <source>
        <strain evidence="8 9">YSP-3</strain>
    </source>
</reference>
<dbReference type="Proteomes" id="UP000248066">
    <property type="component" value="Unassembled WGS sequence"/>
</dbReference>
<dbReference type="InterPro" id="IPR038765">
    <property type="entry name" value="Papain-like_cys_pep_sf"/>
</dbReference>
<evidence type="ECO:0000313" key="8">
    <source>
        <dbReference type="EMBL" id="PYZ96055.1"/>
    </source>
</evidence>
<feature type="region of interest" description="Disordered" evidence="5">
    <location>
        <begin position="170"/>
        <end position="210"/>
    </location>
</feature>